<gene>
    <name evidence="1" type="ORF">NM208_g9364</name>
</gene>
<evidence type="ECO:0000313" key="1">
    <source>
        <dbReference type="EMBL" id="KAJ3530349.1"/>
    </source>
</evidence>
<organism evidence="1 2">
    <name type="scientific">Fusarium decemcellulare</name>
    <dbReference type="NCBI Taxonomy" id="57161"/>
    <lineage>
        <taxon>Eukaryota</taxon>
        <taxon>Fungi</taxon>
        <taxon>Dikarya</taxon>
        <taxon>Ascomycota</taxon>
        <taxon>Pezizomycotina</taxon>
        <taxon>Sordariomycetes</taxon>
        <taxon>Hypocreomycetidae</taxon>
        <taxon>Hypocreales</taxon>
        <taxon>Nectriaceae</taxon>
        <taxon>Fusarium</taxon>
        <taxon>Fusarium decemcellulare species complex</taxon>
    </lineage>
</organism>
<proteinExistence type="predicted"/>
<evidence type="ECO:0000313" key="2">
    <source>
        <dbReference type="Proteomes" id="UP001148629"/>
    </source>
</evidence>
<reference evidence="1" key="1">
    <citation type="submission" date="2022-08" db="EMBL/GenBank/DDBJ databases">
        <title>Genome Sequence of Fusarium decemcellulare.</title>
        <authorList>
            <person name="Buettner E."/>
        </authorList>
    </citation>
    <scope>NUCLEOTIDE SEQUENCE</scope>
    <source>
        <strain evidence="1">Babe19</strain>
    </source>
</reference>
<accession>A0ACC1S1U2</accession>
<sequence>MEKSLLSVSEFEDFILGSEDEIQVKREMVKKVVDVFNDVRIDMEVEQMYDASEYLRSGFWINGLKPKMTPSVCEPFKRAKGTAGRDKSNPTLYYPDLLIVHAIFADVPSADSTMKNLLTLFVDHWQVALRLRTPSFPKIDNKDRQWTLYCGKGAKSEKSRSEYIHYANNWASKTPLEEAAEDQVSEVDEDEVSHDQAVERFDDLSQANAEYQKLLQERGYWGAEWKRQVNRIIRYKGENKRLRDELNGLHHQADMMADGEKDEMTSKIQVQKTQIEKLEQSLRNETQAKEGAERKLADAVAQVKSLKAEVNRINKLEQDKQTLEQQNSNLTGQVEDLKTADMIIRAAIKAEIERLRNLAFPLSADDIGPKGKRQNDGNGIDNRGDKRQRSDSLSSHDSRWPSMTKFVDSTTKPTESRADFIIKPQSKLNSTVKPTKSWRKGST</sequence>
<keyword evidence="2" id="KW-1185">Reference proteome</keyword>
<protein>
    <submittedName>
        <fullName evidence="1">Uncharacterized protein</fullName>
    </submittedName>
</protein>
<name>A0ACC1S1U2_9HYPO</name>
<dbReference type="Proteomes" id="UP001148629">
    <property type="component" value="Unassembled WGS sequence"/>
</dbReference>
<dbReference type="EMBL" id="JANRMS010001182">
    <property type="protein sequence ID" value="KAJ3530349.1"/>
    <property type="molecule type" value="Genomic_DNA"/>
</dbReference>
<comment type="caution">
    <text evidence="1">The sequence shown here is derived from an EMBL/GenBank/DDBJ whole genome shotgun (WGS) entry which is preliminary data.</text>
</comment>